<reference evidence="1 2" key="1">
    <citation type="submission" date="2021-01" db="EMBL/GenBank/DDBJ databases">
        <title>Genomic Encyclopedia of Type Strains, Phase IV (KMG-IV): sequencing the most valuable type-strain genomes for metagenomic binning, comparative biology and taxonomic classification.</title>
        <authorList>
            <person name="Goeker M."/>
        </authorList>
    </citation>
    <scope>NUCLEOTIDE SEQUENCE [LARGE SCALE GENOMIC DNA]</scope>
    <source>
        <strain evidence="1 2">DSM 104297</strain>
    </source>
</reference>
<comment type="caution">
    <text evidence="1">The sequence shown here is derived from an EMBL/GenBank/DDBJ whole genome shotgun (WGS) entry which is preliminary data.</text>
</comment>
<evidence type="ECO:0000313" key="1">
    <source>
        <dbReference type="EMBL" id="MBM7702477.1"/>
    </source>
</evidence>
<evidence type="ECO:0000313" key="2">
    <source>
        <dbReference type="Proteomes" id="UP000809829"/>
    </source>
</evidence>
<proteinExistence type="predicted"/>
<accession>A0ABS2QU78</accession>
<protein>
    <submittedName>
        <fullName evidence="1">Uncharacterized protein</fullName>
    </submittedName>
</protein>
<dbReference type="Proteomes" id="UP000809829">
    <property type="component" value="Unassembled WGS sequence"/>
</dbReference>
<sequence>MSEAMVQTNVIYAVERHFDWGLKEGKELFSNLPSEIIEQALETLQHQTQHEQTDIKSAIRILNFVKYKQISFASVLFSTTSAQTKLHILQSIDAALDTFNL</sequence>
<keyword evidence="2" id="KW-1185">Reference proteome</keyword>
<dbReference type="EMBL" id="JAFBFC010000002">
    <property type="protein sequence ID" value="MBM7702477.1"/>
    <property type="molecule type" value="Genomic_DNA"/>
</dbReference>
<dbReference type="RefSeq" id="WP_205185555.1">
    <property type="nucleotide sequence ID" value="NZ_JAFBFC010000002.1"/>
</dbReference>
<name>A0ABS2QU78_9BACI</name>
<gene>
    <name evidence="1" type="ORF">JOC83_001311</name>
</gene>
<organism evidence="1 2">
    <name type="scientific">Priestia iocasae</name>
    <dbReference type="NCBI Taxonomy" id="2291674"/>
    <lineage>
        <taxon>Bacteria</taxon>
        <taxon>Bacillati</taxon>
        <taxon>Bacillota</taxon>
        <taxon>Bacilli</taxon>
        <taxon>Bacillales</taxon>
        <taxon>Bacillaceae</taxon>
        <taxon>Priestia</taxon>
    </lineage>
</organism>